<name>A0A9P8XVG1_9PEZI</name>
<accession>A0A9P8XVG1</accession>
<gene>
    <name evidence="2" type="ORF">B0I36DRAFT_333383</name>
</gene>
<feature type="region of interest" description="Disordered" evidence="1">
    <location>
        <begin position="1"/>
        <end position="41"/>
    </location>
</feature>
<sequence>MEARNPLTEDDFEEFDLFDDEQQSHVKRPEPVQRPTYPSTWNEVDEALKDANPKTFAEEKIYIENFGLQHDFGLNARWNSPAADARGPTLNKARSLVLDTGRPIPVPERLERRRADLEKNRPSAPSEQDQMAADQRRLMHQHILPFSKSPEHAEWAKTLSVIADLDPSGAYMDIKWAKENCGELGNQSASQLKKATADYVAWLKLYTGFLSKTLRLRTMLREATTPPLAAVDEAATFTLPRLLNTKLFSIRPLVQGLAIPDVPNIFRDLDFEDLLSPAAGHTEQSVITGLKLTKFDNTVLHISIEQLLLGDFQPYLIFLAQEKRKADVELEAESKRQKLDLPRIDDYNLAKDYVRNNSQSRALPRFGIDMIPRFVRVPGHLFKLPEDQSAQERLPLSVLRRQFTEYQWILALNMGQYTILELVNKGLLNPDNIRYLVDAEGVPLTAPFVGQQVQPPPARQPGADPVSDIVMKRPIDFGDIILPVERVYDVIRLHRELFDLTDAKEHEQYARDAGWVNPRTPEGASQLKALGWAQVPTADSYRSTTIYTLTLANIRTRTLQFAARNHRNFVSRIQAEDSFARAIDGILKSTPAMEPLSTLFTRPLLRDASQPSSELSASPASPVELFLRAEAFLKDLCTLYGGVNRWVEYMLQLSQRGSASVAPRPVDEDLSHFFAQVFGWDALKKLPSETQAVLRSRLKDATFSSMPDILIAYLRNIHKTFFSLSVIVERFGKYYLPASARPWAASSEARRDICNDWRRFLLDRAMKRPIGIVAEKIRAEPHNRSGDVDVTGNFTSRHLAPYWATEVALAAHEELSYGGETWIQLEVDLGWQKLDGEDGCEVKENGYAYY</sequence>
<reference evidence="2" key="1">
    <citation type="journal article" date="2021" name="Nat. Commun.">
        <title>Genetic determinants of endophytism in the Arabidopsis root mycobiome.</title>
        <authorList>
            <person name="Mesny F."/>
            <person name="Miyauchi S."/>
            <person name="Thiergart T."/>
            <person name="Pickel B."/>
            <person name="Atanasova L."/>
            <person name="Karlsson M."/>
            <person name="Huettel B."/>
            <person name="Barry K.W."/>
            <person name="Haridas S."/>
            <person name="Chen C."/>
            <person name="Bauer D."/>
            <person name="Andreopoulos W."/>
            <person name="Pangilinan J."/>
            <person name="LaButti K."/>
            <person name="Riley R."/>
            <person name="Lipzen A."/>
            <person name="Clum A."/>
            <person name="Drula E."/>
            <person name="Henrissat B."/>
            <person name="Kohler A."/>
            <person name="Grigoriev I.V."/>
            <person name="Martin F.M."/>
            <person name="Hacquard S."/>
        </authorList>
    </citation>
    <scope>NUCLEOTIDE SEQUENCE</scope>
    <source>
        <strain evidence="2">MPI-CAGE-CH-0230</strain>
    </source>
</reference>
<keyword evidence="3" id="KW-1185">Reference proteome</keyword>
<evidence type="ECO:0000313" key="2">
    <source>
        <dbReference type="EMBL" id="KAH7020900.1"/>
    </source>
</evidence>
<feature type="compositionally biased region" description="Basic and acidic residues" evidence="1">
    <location>
        <begin position="22"/>
        <end position="31"/>
    </location>
</feature>
<dbReference type="EMBL" id="JAGTJQ010000010">
    <property type="protein sequence ID" value="KAH7020900.1"/>
    <property type="molecule type" value="Genomic_DNA"/>
</dbReference>
<organism evidence="2 3">
    <name type="scientific">Microdochium trichocladiopsis</name>
    <dbReference type="NCBI Taxonomy" id="1682393"/>
    <lineage>
        <taxon>Eukaryota</taxon>
        <taxon>Fungi</taxon>
        <taxon>Dikarya</taxon>
        <taxon>Ascomycota</taxon>
        <taxon>Pezizomycotina</taxon>
        <taxon>Sordariomycetes</taxon>
        <taxon>Xylariomycetidae</taxon>
        <taxon>Xylariales</taxon>
        <taxon>Microdochiaceae</taxon>
        <taxon>Microdochium</taxon>
    </lineage>
</organism>
<feature type="compositionally biased region" description="Acidic residues" evidence="1">
    <location>
        <begin position="8"/>
        <end position="21"/>
    </location>
</feature>
<dbReference type="Proteomes" id="UP000756346">
    <property type="component" value="Unassembled WGS sequence"/>
</dbReference>
<protein>
    <submittedName>
        <fullName evidence="2">Uncharacterized protein</fullName>
    </submittedName>
</protein>
<dbReference type="AlphaFoldDB" id="A0A9P8XVG1"/>
<proteinExistence type="predicted"/>
<dbReference type="RefSeq" id="XP_046007101.1">
    <property type="nucleotide sequence ID" value="XM_046155214.1"/>
</dbReference>
<feature type="compositionally biased region" description="Basic and acidic residues" evidence="1">
    <location>
        <begin position="108"/>
        <end position="121"/>
    </location>
</feature>
<feature type="region of interest" description="Disordered" evidence="1">
    <location>
        <begin position="103"/>
        <end position="131"/>
    </location>
</feature>
<dbReference type="GeneID" id="70184760"/>
<evidence type="ECO:0000256" key="1">
    <source>
        <dbReference type="SAM" id="MobiDB-lite"/>
    </source>
</evidence>
<comment type="caution">
    <text evidence="2">The sequence shown here is derived from an EMBL/GenBank/DDBJ whole genome shotgun (WGS) entry which is preliminary data.</text>
</comment>
<evidence type="ECO:0000313" key="3">
    <source>
        <dbReference type="Proteomes" id="UP000756346"/>
    </source>
</evidence>